<reference evidence="4 5" key="1">
    <citation type="submission" date="2018-06" db="EMBL/GenBank/DDBJ databases">
        <title>Halonotius sp. F13-13 a new haloarchaeeon isolated from a solar saltern from Isla Cristina, Huelva, Spain.</title>
        <authorList>
            <person name="Duran-Viseras A."/>
            <person name="Sanchez-Porro C."/>
            <person name="Ventosa A."/>
        </authorList>
    </citation>
    <scope>NUCLEOTIDE SEQUENCE [LARGE SCALE GENOMIC DNA]</scope>
    <source>
        <strain evidence="4 5">CECT 7525</strain>
    </source>
</reference>
<comment type="caution">
    <text evidence="4">The sequence shown here is derived from an EMBL/GenBank/DDBJ whole genome shotgun (WGS) entry which is preliminary data.</text>
</comment>
<dbReference type="AlphaFoldDB" id="A0A3A6QH62"/>
<keyword evidence="5" id="KW-1185">Reference proteome</keyword>
<dbReference type="RefSeq" id="WP_120083171.1">
    <property type="nucleotide sequence ID" value="NZ_QMDW01000002.1"/>
</dbReference>
<dbReference type="EMBL" id="QMDW01000002">
    <property type="protein sequence ID" value="RJX51575.1"/>
    <property type="molecule type" value="Genomic_DNA"/>
</dbReference>
<dbReference type="InterPro" id="IPR016181">
    <property type="entry name" value="Acyl_CoA_acyltransferase"/>
</dbReference>
<keyword evidence="1 4" id="KW-0808">Transferase</keyword>
<evidence type="ECO:0000313" key="5">
    <source>
        <dbReference type="Proteomes" id="UP000281564"/>
    </source>
</evidence>
<dbReference type="CDD" id="cd04301">
    <property type="entry name" value="NAT_SF"/>
    <property type="match status" value="1"/>
</dbReference>
<evidence type="ECO:0000256" key="1">
    <source>
        <dbReference type="ARBA" id="ARBA00022679"/>
    </source>
</evidence>
<dbReference type="OrthoDB" id="87545at2157"/>
<evidence type="ECO:0000313" key="4">
    <source>
        <dbReference type="EMBL" id="RJX51575.1"/>
    </source>
</evidence>
<dbReference type="InterPro" id="IPR050832">
    <property type="entry name" value="Bact_Acetyltransf"/>
</dbReference>
<protein>
    <submittedName>
        <fullName evidence="4">N-acetyltransferase</fullName>
    </submittedName>
</protein>
<evidence type="ECO:0000256" key="2">
    <source>
        <dbReference type="ARBA" id="ARBA00023315"/>
    </source>
</evidence>
<dbReference type="PANTHER" id="PTHR43877">
    <property type="entry name" value="AMINOALKYLPHOSPHONATE N-ACETYLTRANSFERASE-RELATED-RELATED"/>
    <property type="match status" value="1"/>
</dbReference>
<proteinExistence type="predicted"/>
<dbReference type="Proteomes" id="UP000281564">
    <property type="component" value="Unassembled WGS sequence"/>
</dbReference>
<dbReference type="InterPro" id="IPR000182">
    <property type="entry name" value="GNAT_dom"/>
</dbReference>
<name>A0A3A6QH62_9EURY</name>
<sequence length="160" mass="16912">MRSTIRHATAADAARIRTLQAELTEPAPTLLNAALTQVDTAGSAAATAADDMSPAIGGTFRLFVSVNDAGLAVGYLLAMTGNTTHIAELVVDPRYRREGRAKALLATLLEQHSQPITVHVAVDNTAARSLYNAVGFQTQTRSDDRFEDAAGVTLRYTGGD</sequence>
<organism evidence="4 5">
    <name type="scientific">Halonotius pteroides</name>
    <dbReference type="NCBI Taxonomy" id="268735"/>
    <lineage>
        <taxon>Archaea</taxon>
        <taxon>Methanobacteriati</taxon>
        <taxon>Methanobacteriota</taxon>
        <taxon>Stenosarchaea group</taxon>
        <taxon>Halobacteria</taxon>
        <taxon>Halobacteriales</taxon>
        <taxon>Haloferacaceae</taxon>
        <taxon>Halonotius</taxon>
    </lineage>
</organism>
<gene>
    <name evidence="4" type="ORF">DP106_02480</name>
</gene>
<feature type="domain" description="N-acetyltransferase" evidence="3">
    <location>
        <begin position="3"/>
        <end position="159"/>
    </location>
</feature>
<dbReference type="Pfam" id="PF00583">
    <property type="entry name" value="Acetyltransf_1"/>
    <property type="match status" value="1"/>
</dbReference>
<keyword evidence="2" id="KW-0012">Acyltransferase</keyword>
<dbReference type="Gene3D" id="3.40.630.30">
    <property type="match status" value="1"/>
</dbReference>
<evidence type="ECO:0000259" key="3">
    <source>
        <dbReference type="PROSITE" id="PS51186"/>
    </source>
</evidence>
<dbReference type="SUPFAM" id="SSF55729">
    <property type="entry name" value="Acyl-CoA N-acyltransferases (Nat)"/>
    <property type="match status" value="1"/>
</dbReference>
<accession>A0A3A6QH62</accession>
<dbReference type="GO" id="GO:0016747">
    <property type="term" value="F:acyltransferase activity, transferring groups other than amino-acyl groups"/>
    <property type="evidence" value="ECO:0007669"/>
    <property type="project" value="InterPro"/>
</dbReference>
<dbReference type="PROSITE" id="PS51186">
    <property type="entry name" value="GNAT"/>
    <property type="match status" value="1"/>
</dbReference>